<feature type="transmembrane region" description="Helical" evidence="1">
    <location>
        <begin position="42"/>
        <end position="66"/>
    </location>
</feature>
<evidence type="ECO:0000313" key="3">
    <source>
        <dbReference type="Ensembl" id="ENSOSIP00000003509.1"/>
    </source>
</evidence>
<keyword evidence="1" id="KW-1133">Transmembrane helix</keyword>
<dbReference type="Proteomes" id="UP000694383">
    <property type="component" value="Unplaced"/>
</dbReference>
<dbReference type="Ensembl" id="ENSOSIT00000003760.1">
    <property type="protein sequence ID" value="ENSOSIP00000003509.1"/>
    <property type="gene ID" value="ENSOSIG00000002322.1"/>
</dbReference>
<dbReference type="PROSITE" id="PS51257">
    <property type="entry name" value="PROKAR_LIPOPROTEIN"/>
    <property type="match status" value="1"/>
</dbReference>
<accession>A0A8C8DFJ4</accession>
<dbReference type="SUPFAM" id="SSF47266">
    <property type="entry name" value="4-helical cytokines"/>
    <property type="match status" value="1"/>
</dbReference>
<evidence type="ECO:0008006" key="5">
    <source>
        <dbReference type="Google" id="ProtNLM"/>
    </source>
</evidence>
<keyword evidence="4" id="KW-1185">Reference proteome</keyword>
<reference evidence="3" key="1">
    <citation type="submission" date="2025-08" db="UniProtKB">
        <authorList>
            <consortium name="Ensembl"/>
        </authorList>
    </citation>
    <scope>IDENTIFICATION</scope>
</reference>
<dbReference type="Gene3D" id="1.20.1250.70">
    <property type="entry name" value="Interleukin-15/Interleukin-21"/>
    <property type="match status" value="1"/>
</dbReference>
<protein>
    <recommendedName>
        <fullName evidence="5">Interleukin-4</fullName>
    </recommendedName>
</protein>
<sequence>MEHLFKIAFWIFVLSGCHLTSSKCIPADDWVLDVLQEDVECVSLFPVVCAHYIYFVVVIANICFFLSTQPPGLKLYTPTYEKDWAKDILECIQKEINGTVKEECADPNHRIEQVISMLKNLSPDNGTGQNSTNSTCEGSPVKSFQEFVTSVKVILQKIRSGKCLTQNEEKHKSTIRNK</sequence>
<keyword evidence="2" id="KW-0732">Signal</keyword>
<proteinExistence type="predicted"/>
<dbReference type="InterPro" id="IPR009079">
    <property type="entry name" value="4_helix_cytokine-like_core"/>
</dbReference>
<evidence type="ECO:0000313" key="4">
    <source>
        <dbReference type="Proteomes" id="UP000694383"/>
    </source>
</evidence>
<keyword evidence="1" id="KW-0472">Membrane</keyword>
<organism evidence="3 4">
    <name type="scientific">Oryzias sinensis</name>
    <name type="common">Chinese medaka</name>
    <dbReference type="NCBI Taxonomy" id="183150"/>
    <lineage>
        <taxon>Eukaryota</taxon>
        <taxon>Metazoa</taxon>
        <taxon>Chordata</taxon>
        <taxon>Craniata</taxon>
        <taxon>Vertebrata</taxon>
        <taxon>Euteleostomi</taxon>
        <taxon>Actinopterygii</taxon>
        <taxon>Neopterygii</taxon>
        <taxon>Teleostei</taxon>
        <taxon>Neoteleostei</taxon>
        <taxon>Acanthomorphata</taxon>
        <taxon>Ovalentaria</taxon>
        <taxon>Atherinomorphae</taxon>
        <taxon>Beloniformes</taxon>
        <taxon>Adrianichthyidae</taxon>
        <taxon>Oryziinae</taxon>
        <taxon>Oryzias</taxon>
    </lineage>
</organism>
<feature type="chain" id="PRO_5034530439" description="Interleukin-4" evidence="2">
    <location>
        <begin position="23"/>
        <end position="178"/>
    </location>
</feature>
<keyword evidence="1" id="KW-0812">Transmembrane</keyword>
<evidence type="ECO:0000256" key="1">
    <source>
        <dbReference type="SAM" id="Phobius"/>
    </source>
</evidence>
<feature type="signal peptide" evidence="2">
    <location>
        <begin position="1"/>
        <end position="22"/>
    </location>
</feature>
<dbReference type="GeneTree" id="ENSGT00940000177064"/>
<evidence type="ECO:0000256" key="2">
    <source>
        <dbReference type="SAM" id="SignalP"/>
    </source>
</evidence>
<reference evidence="3" key="2">
    <citation type="submission" date="2025-09" db="UniProtKB">
        <authorList>
            <consortium name="Ensembl"/>
        </authorList>
    </citation>
    <scope>IDENTIFICATION</scope>
</reference>
<name>A0A8C8DFJ4_9TELE</name>
<dbReference type="AlphaFoldDB" id="A0A8C8DFJ4"/>